<keyword evidence="1" id="KW-1185">Reference proteome</keyword>
<name>A0A915JYA2_ROMCU</name>
<protein>
    <submittedName>
        <fullName evidence="2">Uncharacterized protein</fullName>
    </submittedName>
</protein>
<accession>A0A915JYA2</accession>
<dbReference type="WBParaSite" id="nRc.2.0.1.t31327-RA">
    <property type="protein sequence ID" value="nRc.2.0.1.t31327-RA"/>
    <property type="gene ID" value="nRc.2.0.1.g31327"/>
</dbReference>
<organism evidence="1 2">
    <name type="scientific">Romanomermis culicivorax</name>
    <name type="common">Nematode worm</name>
    <dbReference type="NCBI Taxonomy" id="13658"/>
    <lineage>
        <taxon>Eukaryota</taxon>
        <taxon>Metazoa</taxon>
        <taxon>Ecdysozoa</taxon>
        <taxon>Nematoda</taxon>
        <taxon>Enoplea</taxon>
        <taxon>Dorylaimia</taxon>
        <taxon>Mermithida</taxon>
        <taxon>Mermithoidea</taxon>
        <taxon>Mermithidae</taxon>
        <taxon>Romanomermis</taxon>
    </lineage>
</organism>
<reference evidence="2" key="1">
    <citation type="submission" date="2022-11" db="UniProtKB">
        <authorList>
            <consortium name="WormBaseParasite"/>
        </authorList>
    </citation>
    <scope>IDENTIFICATION</scope>
</reference>
<proteinExistence type="predicted"/>
<sequence length="122" mass="13736">MARCNSRFGQHMHLIGNRITLGPSVIWDVRPTAYTINESILCTTIRLLLNLTKFERRPTHMWVIVGRNVPNFNKFDEIIGGHRFETFEFVSGVLIVIAMIPIERNVGVFGGQSGDVVVTHSG</sequence>
<dbReference type="Proteomes" id="UP000887565">
    <property type="component" value="Unplaced"/>
</dbReference>
<dbReference type="AlphaFoldDB" id="A0A915JYA2"/>
<evidence type="ECO:0000313" key="1">
    <source>
        <dbReference type="Proteomes" id="UP000887565"/>
    </source>
</evidence>
<evidence type="ECO:0000313" key="2">
    <source>
        <dbReference type="WBParaSite" id="nRc.2.0.1.t31327-RA"/>
    </source>
</evidence>